<keyword evidence="7" id="KW-1185">Reference proteome</keyword>
<name>A0ABQ5QTL0_9ACTN</name>
<evidence type="ECO:0000256" key="1">
    <source>
        <dbReference type="ARBA" id="ARBA00023002"/>
    </source>
</evidence>
<accession>A0ABQ5QTL0</accession>
<dbReference type="EC" id="1.1.1.18" evidence="3"/>
<comment type="similarity">
    <text evidence="3">Belongs to the Gfo/Idh/MocA family.</text>
</comment>
<dbReference type="Gene3D" id="3.30.360.10">
    <property type="entry name" value="Dihydrodipicolinate Reductase, domain 2"/>
    <property type="match status" value="1"/>
</dbReference>
<dbReference type="Proteomes" id="UP001144280">
    <property type="component" value="Unassembled WGS sequence"/>
</dbReference>
<dbReference type="Pfam" id="PF22725">
    <property type="entry name" value="GFO_IDH_MocA_C3"/>
    <property type="match status" value="1"/>
</dbReference>
<dbReference type="EMBL" id="BSDI01000008">
    <property type="protein sequence ID" value="GLH97049.1"/>
    <property type="molecule type" value="Genomic_DNA"/>
</dbReference>
<evidence type="ECO:0000256" key="2">
    <source>
        <dbReference type="ARBA" id="ARBA00023027"/>
    </source>
</evidence>
<comment type="catalytic activity">
    <reaction evidence="3">
        <text>myo-inositol + NAD(+) = scyllo-inosose + NADH + H(+)</text>
        <dbReference type="Rhea" id="RHEA:16949"/>
        <dbReference type="ChEBI" id="CHEBI:15378"/>
        <dbReference type="ChEBI" id="CHEBI:17268"/>
        <dbReference type="ChEBI" id="CHEBI:17811"/>
        <dbReference type="ChEBI" id="CHEBI:57540"/>
        <dbReference type="ChEBI" id="CHEBI:57945"/>
        <dbReference type="EC" id="1.1.1.18"/>
    </reaction>
</comment>
<comment type="function">
    <text evidence="3">Involved in the oxidation of myo-inositol (MI) to 2-keto-myo-inositol (2KMI or 2-inosose).</text>
</comment>
<comment type="caution">
    <text evidence="6">The sequence shown here is derived from an EMBL/GenBank/DDBJ whole genome shotgun (WGS) entry which is preliminary data.</text>
</comment>
<evidence type="ECO:0000313" key="6">
    <source>
        <dbReference type="EMBL" id="GLH97049.1"/>
    </source>
</evidence>
<sequence length="330" mass="34326">MTVKVGVIGTGSIGAEHVRRLAQQVSGAEVTAVFDVDRERAIEVGAPVGAAVHFAAHDVIDDPAVDAVLIASPGDLHAEQVLACLAAGKPVLCEKPLATTAESALKVVEAEAAHGRSLVRVGFMRRHDFGYRQVKAVLDGGGIGEPLLMHCVHRNASAPSWFTSEMSLTDSVVHEIDAARWLLGAEIVAATVVAVKSSPLAGGLRDPQIVILETAGGVVIEVESFVNCQYGYEVRCEVVGSTGTVSLDTPSTGAVTRSGGRTQPLPDDWRTRFGQAYLDELQAWVDGRPGGATAWDGYAATAVAEACLRSLATGARSTVALADAPTGSPQ</sequence>
<evidence type="ECO:0000256" key="3">
    <source>
        <dbReference type="HAMAP-Rule" id="MF_01671"/>
    </source>
</evidence>
<keyword evidence="2 3" id="KW-0520">NAD</keyword>
<dbReference type="Gene3D" id="3.40.50.720">
    <property type="entry name" value="NAD(P)-binding Rossmann-like Domain"/>
    <property type="match status" value="1"/>
</dbReference>
<reference evidence="6" key="1">
    <citation type="submission" date="2022-12" db="EMBL/GenBank/DDBJ databases">
        <title>New Phytohabitans aurantiacus sp. RD004123 nov., an actinomycete isolated from soil.</title>
        <authorList>
            <person name="Triningsih D.W."/>
            <person name="Harunari E."/>
            <person name="Igarashi Y."/>
        </authorList>
    </citation>
    <scope>NUCLEOTIDE SEQUENCE</scope>
    <source>
        <strain evidence="6">RD004123</strain>
    </source>
</reference>
<gene>
    <name evidence="6" type="primary">iolG_1</name>
    <name evidence="3" type="synonym">iolG</name>
    <name evidence="6" type="ORF">Pa4123_23230</name>
</gene>
<dbReference type="InterPro" id="IPR036291">
    <property type="entry name" value="NAD(P)-bd_dom_sf"/>
</dbReference>
<dbReference type="InterPro" id="IPR023794">
    <property type="entry name" value="MI/DCI_dehydrogenase"/>
</dbReference>
<dbReference type="InterPro" id="IPR055170">
    <property type="entry name" value="GFO_IDH_MocA-like_dom"/>
</dbReference>
<feature type="domain" description="Gfo/Idh/MocA-like oxidoreductase N-terminal" evidence="4">
    <location>
        <begin position="3"/>
        <end position="122"/>
    </location>
</feature>
<evidence type="ECO:0000259" key="4">
    <source>
        <dbReference type="Pfam" id="PF01408"/>
    </source>
</evidence>
<dbReference type="Pfam" id="PF01408">
    <property type="entry name" value="GFO_IDH_MocA"/>
    <property type="match status" value="1"/>
</dbReference>
<comment type="subunit">
    <text evidence="3">Homotetramer.</text>
</comment>
<dbReference type="SUPFAM" id="SSF55347">
    <property type="entry name" value="Glyceraldehyde-3-phosphate dehydrogenase-like, C-terminal domain"/>
    <property type="match status" value="1"/>
</dbReference>
<dbReference type="InterPro" id="IPR050424">
    <property type="entry name" value="Gfo-Idh-MocA_inositol_DH"/>
</dbReference>
<organism evidence="6 7">
    <name type="scientific">Phytohabitans aurantiacus</name>
    <dbReference type="NCBI Taxonomy" id="3016789"/>
    <lineage>
        <taxon>Bacteria</taxon>
        <taxon>Bacillati</taxon>
        <taxon>Actinomycetota</taxon>
        <taxon>Actinomycetes</taxon>
        <taxon>Micromonosporales</taxon>
        <taxon>Micromonosporaceae</taxon>
    </lineage>
</organism>
<feature type="domain" description="GFO/IDH/MocA-like oxidoreductase" evidence="5">
    <location>
        <begin position="131"/>
        <end position="245"/>
    </location>
</feature>
<dbReference type="SUPFAM" id="SSF51735">
    <property type="entry name" value="NAD(P)-binding Rossmann-fold domains"/>
    <property type="match status" value="1"/>
</dbReference>
<dbReference type="HAMAP" id="MF_01671">
    <property type="entry name" value="IolG"/>
    <property type="match status" value="1"/>
</dbReference>
<evidence type="ECO:0000259" key="5">
    <source>
        <dbReference type="Pfam" id="PF22725"/>
    </source>
</evidence>
<dbReference type="RefSeq" id="WP_281894562.1">
    <property type="nucleotide sequence ID" value="NZ_BSDI01000008.1"/>
</dbReference>
<keyword evidence="1 3" id="KW-0560">Oxidoreductase</keyword>
<evidence type="ECO:0000313" key="7">
    <source>
        <dbReference type="Proteomes" id="UP001144280"/>
    </source>
</evidence>
<protein>
    <recommendedName>
        <fullName evidence="3">Inositol 2-dehydrogenase</fullName>
        <ecNumber evidence="3">1.1.1.18</ecNumber>
    </recommendedName>
    <alternativeName>
        <fullName evidence="3">Myo-inositol 2-dehydrogenase</fullName>
        <shortName evidence="3">MI 2-dehydrogenase</shortName>
    </alternativeName>
</protein>
<dbReference type="InterPro" id="IPR000683">
    <property type="entry name" value="Gfo/Idh/MocA-like_OxRdtase_N"/>
</dbReference>
<dbReference type="PANTHER" id="PTHR43593">
    <property type="match status" value="1"/>
</dbReference>
<dbReference type="PANTHER" id="PTHR43593:SF1">
    <property type="entry name" value="INOSITOL 2-DEHYDROGENASE"/>
    <property type="match status" value="1"/>
</dbReference>
<proteinExistence type="inferred from homology"/>